<accession>A0ABV1K604</accession>
<dbReference type="EMBL" id="JBEDNQ010000002">
    <property type="protein sequence ID" value="MEQ3549899.1"/>
    <property type="molecule type" value="Genomic_DNA"/>
</dbReference>
<dbReference type="RefSeq" id="WP_349296993.1">
    <property type="nucleotide sequence ID" value="NZ_JBEDNQ010000002.1"/>
</dbReference>
<sequence length="327" mass="35609">MIDFEWYRPGGPGLAPEIASELREMLAEAAGVDAEAGFPQLSPDDPVEPGTAHLLVWLLPDERSGLHAPLVPSLAGYLRVEPVHDDEPGTAEVSHVIRPDFRSRGITTLLVEKMGLELGSPDGWQGTGVSRLRIWARANHPAALRMALRFRRYGIRTTLRQWQMLAPLRIDREIDPGAEPAHPRVRPADGAAEVAAAAQLWAASGLRHAPPERAVLLVSGPGTRPDGAVWVDPHSGEPTEYGTAGRLVAVVTREPDRTRDADPLVRSLLVAGLEQLRDQGVRVGAVTIDSQDRPLVHEARTLGFVHDQTDVMYTVQNRTTAPLPAIR</sequence>
<reference evidence="1 2" key="1">
    <citation type="submission" date="2024-03" db="EMBL/GenBank/DDBJ databases">
        <title>Draft genome sequence of Pseudonocardia nematodicida JCM 31783.</title>
        <authorList>
            <person name="Butdee W."/>
            <person name="Duangmal K."/>
        </authorList>
    </citation>
    <scope>NUCLEOTIDE SEQUENCE [LARGE SCALE GENOMIC DNA]</scope>
    <source>
        <strain evidence="1 2">JCM 31783</strain>
    </source>
</reference>
<evidence type="ECO:0000313" key="2">
    <source>
        <dbReference type="Proteomes" id="UP001494902"/>
    </source>
</evidence>
<protein>
    <recommendedName>
        <fullName evidence="3">Acetyltransferase (GNAT) family protein</fullName>
    </recommendedName>
</protein>
<dbReference type="Proteomes" id="UP001494902">
    <property type="component" value="Unassembled WGS sequence"/>
</dbReference>
<proteinExistence type="predicted"/>
<dbReference type="SUPFAM" id="SSF55729">
    <property type="entry name" value="Acyl-CoA N-acyltransferases (Nat)"/>
    <property type="match status" value="1"/>
</dbReference>
<dbReference type="Gene3D" id="3.40.630.30">
    <property type="match status" value="1"/>
</dbReference>
<dbReference type="InterPro" id="IPR016181">
    <property type="entry name" value="Acyl_CoA_acyltransferase"/>
</dbReference>
<gene>
    <name evidence="1" type="ORF">WIS52_05405</name>
</gene>
<evidence type="ECO:0000313" key="1">
    <source>
        <dbReference type="EMBL" id="MEQ3549899.1"/>
    </source>
</evidence>
<comment type="caution">
    <text evidence="1">The sequence shown here is derived from an EMBL/GenBank/DDBJ whole genome shotgun (WGS) entry which is preliminary data.</text>
</comment>
<name>A0ABV1K604_9PSEU</name>
<organism evidence="1 2">
    <name type="scientific">Pseudonocardia nematodicida</name>
    <dbReference type="NCBI Taxonomy" id="1206997"/>
    <lineage>
        <taxon>Bacteria</taxon>
        <taxon>Bacillati</taxon>
        <taxon>Actinomycetota</taxon>
        <taxon>Actinomycetes</taxon>
        <taxon>Pseudonocardiales</taxon>
        <taxon>Pseudonocardiaceae</taxon>
        <taxon>Pseudonocardia</taxon>
    </lineage>
</organism>
<keyword evidence="2" id="KW-1185">Reference proteome</keyword>
<evidence type="ECO:0008006" key="3">
    <source>
        <dbReference type="Google" id="ProtNLM"/>
    </source>
</evidence>